<feature type="domain" description="VOC" evidence="3">
    <location>
        <begin position="3"/>
        <end position="131"/>
    </location>
</feature>
<dbReference type="EC" id="5.1.99.1" evidence="4"/>
<dbReference type="CDD" id="cd07249">
    <property type="entry name" value="MMCE"/>
    <property type="match status" value="1"/>
</dbReference>
<evidence type="ECO:0000259" key="3">
    <source>
        <dbReference type="PROSITE" id="PS51819"/>
    </source>
</evidence>
<dbReference type="Pfam" id="PF13669">
    <property type="entry name" value="Glyoxalase_4"/>
    <property type="match status" value="1"/>
</dbReference>
<reference evidence="5" key="1">
    <citation type="journal article" date="2019" name="Int. J. Syst. Evol. Microbiol.">
        <title>The Global Catalogue of Microorganisms (GCM) 10K type strain sequencing project: providing services to taxonomists for standard genome sequencing and annotation.</title>
        <authorList>
            <consortium name="The Broad Institute Genomics Platform"/>
            <consortium name="The Broad Institute Genome Sequencing Center for Infectious Disease"/>
            <person name="Wu L."/>
            <person name="Ma J."/>
        </authorList>
    </citation>
    <scope>NUCLEOTIDE SEQUENCE [LARGE SCALE GENOMIC DNA]</scope>
    <source>
        <strain evidence="5">CCUG 60898</strain>
    </source>
</reference>
<keyword evidence="4" id="KW-0413">Isomerase</keyword>
<dbReference type="PROSITE" id="PS51819">
    <property type="entry name" value="VOC"/>
    <property type="match status" value="1"/>
</dbReference>
<evidence type="ECO:0000313" key="4">
    <source>
        <dbReference type="EMBL" id="MFD0977282.1"/>
    </source>
</evidence>
<dbReference type="GO" id="GO:0004493">
    <property type="term" value="F:methylmalonyl-CoA epimerase activity"/>
    <property type="evidence" value="ECO:0007669"/>
    <property type="project" value="UniProtKB-EC"/>
</dbReference>
<dbReference type="Proteomes" id="UP001597100">
    <property type="component" value="Unassembled WGS sequence"/>
</dbReference>
<dbReference type="InterPro" id="IPR029068">
    <property type="entry name" value="Glyas_Bleomycin-R_OHBP_Dase"/>
</dbReference>
<comment type="caution">
    <text evidence="4">The sequence shown here is derived from an EMBL/GenBank/DDBJ whole genome shotgun (WGS) entry which is preliminary data.</text>
</comment>
<dbReference type="SUPFAM" id="SSF54593">
    <property type="entry name" value="Glyoxalase/Bleomycin resistance protein/Dihydroxybiphenyl dioxygenase"/>
    <property type="match status" value="1"/>
</dbReference>
<dbReference type="InterPro" id="IPR037523">
    <property type="entry name" value="VOC_core"/>
</dbReference>
<comment type="similarity">
    <text evidence="1">Belongs to the methylmalonyl-CoA epimerase family.</text>
</comment>
<dbReference type="InterPro" id="IPR051785">
    <property type="entry name" value="MMCE/EMCE_epimerase"/>
</dbReference>
<dbReference type="PANTHER" id="PTHR43048:SF3">
    <property type="entry name" value="METHYLMALONYL-COA EPIMERASE, MITOCHONDRIAL"/>
    <property type="match status" value="1"/>
</dbReference>
<dbReference type="RefSeq" id="WP_380739434.1">
    <property type="nucleotide sequence ID" value="NZ_JBHTJP010000035.1"/>
</dbReference>
<evidence type="ECO:0000256" key="2">
    <source>
        <dbReference type="ARBA" id="ARBA00022723"/>
    </source>
</evidence>
<keyword evidence="5" id="KW-1185">Reference proteome</keyword>
<dbReference type="Gene3D" id="3.10.180.10">
    <property type="entry name" value="2,3-Dihydroxybiphenyl 1,2-Dioxygenase, domain 1"/>
    <property type="match status" value="1"/>
</dbReference>
<dbReference type="NCBIfam" id="TIGR03081">
    <property type="entry name" value="metmalonyl_epim"/>
    <property type="match status" value="1"/>
</dbReference>
<keyword evidence="2" id="KW-0479">Metal-binding</keyword>
<accession>A0ABW3II47</accession>
<dbReference type="EMBL" id="JBHTJP010000035">
    <property type="protein sequence ID" value="MFD0977282.1"/>
    <property type="molecule type" value="Genomic_DNA"/>
</dbReference>
<evidence type="ECO:0000313" key="5">
    <source>
        <dbReference type="Proteomes" id="UP001597100"/>
    </source>
</evidence>
<gene>
    <name evidence="4" type="primary">mce</name>
    <name evidence="4" type="ORF">ACFQ1G_10805</name>
</gene>
<name>A0ABW3II47_9FLAO</name>
<sequence>MNKIEHIGIAVKDLEAAGKTYETLLNTECYKTEKVESEGVETAFYQVGESKIELLGATRDDSPIAKFLEKKGEGIHHIAFGVEDIKAEMKRLKAEGYVLLNEKPKKGADNKLVAFLHPKSSNGVLVELCQEIKEEPDTLPEGDAVWDS</sequence>
<dbReference type="PANTHER" id="PTHR43048">
    <property type="entry name" value="METHYLMALONYL-COA EPIMERASE"/>
    <property type="match status" value="1"/>
</dbReference>
<protein>
    <submittedName>
        <fullName evidence="4">Methylmalonyl-CoA epimerase</fullName>
        <ecNumber evidence="4">5.1.99.1</ecNumber>
    </submittedName>
</protein>
<proteinExistence type="inferred from homology"/>
<dbReference type="InterPro" id="IPR017515">
    <property type="entry name" value="MeMalonyl-CoA_epimerase"/>
</dbReference>
<organism evidence="4 5">
    <name type="scientific">Salinimicrobium gaetbulicola</name>
    <dbReference type="NCBI Taxonomy" id="999702"/>
    <lineage>
        <taxon>Bacteria</taxon>
        <taxon>Pseudomonadati</taxon>
        <taxon>Bacteroidota</taxon>
        <taxon>Flavobacteriia</taxon>
        <taxon>Flavobacteriales</taxon>
        <taxon>Flavobacteriaceae</taxon>
        <taxon>Salinimicrobium</taxon>
    </lineage>
</organism>
<evidence type="ECO:0000256" key="1">
    <source>
        <dbReference type="ARBA" id="ARBA00009308"/>
    </source>
</evidence>